<dbReference type="SMART" id="SM00091">
    <property type="entry name" value="PAS"/>
    <property type="match status" value="2"/>
</dbReference>
<dbReference type="InterPro" id="IPR036890">
    <property type="entry name" value="HATPase_C_sf"/>
</dbReference>
<dbReference type="OrthoDB" id="230688at2157"/>
<evidence type="ECO:0000256" key="6">
    <source>
        <dbReference type="PROSITE-ProRule" id="PRU00169"/>
    </source>
</evidence>
<dbReference type="PROSITE" id="PS50109">
    <property type="entry name" value="HIS_KIN"/>
    <property type="match status" value="1"/>
</dbReference>
<dbReference type="InterPro" id="IPR013655">
    <property type="entry name" value="PAS_fold_3"/>
</dbReference>
<dbReference type="PANTHER" id="PTHR43304">
    <property type="entry name" value="PHYTOCHROME-LIKE PROTEIN CPH1"/>
    <property type="match status" value="1"/>
</dbReference>
<comment type="catalytic activity">
    <reaction evidence="1">
        <text>ATP + protein L-histidine = ADP + protein N-phospho-L-histidine.</text>
        <dbReference type="EC" id="2.7.13.3"/>
    </reaction>
</comment>
<dbReference type="Pfam" id="PF08447">
    <property type="entry name" value="PAS_3"/>
    <property type="match status" value="1"/>
</dbReference>
<feature type="domain" description="PAS" evidence="9">
    <location>
        <begin position="147"/>
        <end position="217"/>
    </location>
</feature>
<proteinExistence type="predicted"/>
<dbReference type="SUPFAM" id="SSF55785">
    <property type="entry name" value="PYP-like sensor domain (PAS domain)"/>
    <property type="match status" value="2"/>
</dbReference>
<dbReference type="SUPFAM" id="SSF55874">
    <property type="entry name" value="ATPase domain of HSP90 chaperone/DNA topoisomerase II/histidine kinase"/>
    <property type="match status" value="1"/>
</dbReference>
<dbReference type="InterPro" id="IPR000700">
    <property type="entry name" value="PAS-assoc_C"/>
</dbReference>
<feature type="domain" description="PAC" evidence="10">
    <location>
        <begin position="220"/>
        <end position="272"/>
    </location>
</feature>
<accession>A0A2V2NCD0</accession>
<dbReference type="Pfam" id="PF13426">
    <property type="entry name" value="PAS_9"/>
    <property type="match status" value="1"/>
</dbReference>
<dbReference type="Gene3D" id="3.30.565.10">
    <property type="entry name" value="Histidine kinase-like ATPase, C-terminal domain"/>
    <property type="match status" value="1"/>
</dbReference>
<evidence type="ECO:0000256" key="5">
    <source>
        <dbReference type="ARBA" id="ARBA00022777"/>
    </source>
</evidence>
<sequence length="615" mass="70268">MVSLLLIDTDFDFCSGIYTEFGKNQNYSLHIISSWNEARETLVHHSIDIIISGFDLKESLEFLREIRSSKNLTPFIILIKHGDETGIIEGISQGADLVLPKTDPISLCPALDTAINRFLSQISTSSSWKEVVPISMQDNVSSESDYAVRDYRVVLNAIPLPVFLRNLNGIYIDCNTAFEKFVRINKNDIVGKSNYDFFPREVADHYHYMDELIIENPYVQQYEYSFENHQGGTNNILISKNVLQIGDGKICGIIGVIFDISDRKKFEEIVYTSEEKYRTLADYTYDWEALISPERIYRYVSPSCERITGYLPIDFISNPDLVINITHPDDMEKIQRHYLGGFNQDTGPFQTDYRIITRSGEERWLSHICQSVFRDDGSWIGRRESKCDITFRKEIEKAYLETNLKLNLLSSITRHDVLNQLSALVGYTDIALEMTTDPDIGVMLKRVMSTAKTISDQISFTRTYQDIGIKAPAWQEVNDVIKRATAGVSIEFIEIDVTLTGLEVLADPLLERVFFCLLDNSERHGKYVTRSRFSCRDENECLIIVYEDNGVGIDTREKDRVFDRGYGKNTGFGLFLAKEILAISGESITEKGEPGKGVVFEIRFQPGSFRRRPST</sequence>
<dbReference type="CDD" id="cd00156">
    <property type="entry name" value="REC"/>
    <property type="match status" value="1"/>
</dbReference>
<comment type="caution">
    <text evidence="6">Lacks conserved residue(s) required for the propagation of feature annotation.</text>
</comment>
<feature type="domain" description="Response regulatory" evidence="8">
    <location>
        <begin position="3"/>
        <end position="116"/>
    </location>
</feature>
<dbReference type="Gene3D" id="3.30.450.20">
    <property type="entry name" value="PAS domain"/>
    <property type="match status" value="2"/>
</dbReference>
<evidence type="ECO:0000256" key="3">
    <source>
        <dbReference type="ARBA" id="ARBA00022553"/>
    </source>
</evidence>
<dbReference type="InterPro" id="IPR052162">
    <property type="entry name" value="Sensor_kinase/Photoreceptor"/>
</dbReference>
<dbReference type="InterPro" id="IPR035965">
    <property type="entry name" value="PAS-like_dom_sf"/>
</dbReference>
<dbReference type="NCBIfam" id="TIGR00229">
    <property type="entry name" value="sensory_box"/>
    <property type="match status" value="2"/>
</dbReference>
<evidence type="ECO:0000313" key="12">
    <source>
        <dbReference type="Proteomes" id="UP000245657"/>
    </source>
</evidence>
<comment type="caution">
    <text evidence="11">The sequence shown here is derived from an EMBL/GenBank/DDBJ whole genome shotgun (WGS) entry which is preliminary data.</text>
</comment>
<gene>
    <name evidence="11" type="ORF">DK846_05305</name>
</gene>
<evidence type="ECO:0000256" key="1">
    <source>
        <dbReference type="ARBA" id="ARBA00000085"/>
    </source>
</evidence>
<dbReference type="AlphaFoldDB" id="A0A2V2NCD0"/>
<dbReference type="InterPro" id="IPR000014">
    <property type="entry name" value="PAS"/>
</dbReference>
<dbReference type="PROSITE" id="PS50112">
    <property type="entry name" value="PAS"/>
    <property type="match status" value="2"/>
</dbReference>
<dbReference type="GO" id="GO:0004673">
    <property type="term" value="F:protein histidine kinase activity"/>
    <property type="evidence" value="ECO:0007669"/>
    <property type="project" value="UniProtKB-EC"/>
</dbReference>
<protein>
    <recommendedName>
        <fullName evidence="2">histidine kinase</fullName>
        <ecNumber evidence="2">2.7.13.3</ecNumber>
    </recommendedName>
</protein>
<reference evidence="11 12" key="1">
    <citation type="submission" date="2018-05" db="EMBL/GenBank/DDBJ databases">
        <title>Draft genome of Methanospirillum lacunae Ki8-1.</title>
        <authorList>
            <person name="Dueholm M.S."/>
            <person name="Nielsen P.H."/>
            <person name="Bakmann L.F."/>
            <person name="Otzen D.E."/>
        </authorList>
    </citation>
    <scope>NUCLEOTIDE SEQUENCE [LARGE SCALE GENOMIC DNA]</scope>
    <source>
        <strain evidence="11 12">Ki8-1</strain>
    </source>
</reference>
<keyword evidence="5" id="KW-0418">Kinase</keyword>
<dbReference type="SMART" id="SM00387">
    <property type="entry name" value="HATPase_c"/>
    <property type="match status" value="1"/>
</dbReference>
<dbReference type="InterPro" id="IPR003594">
    <property type="entry name" value="HATPase_dom"/>
</dbReference>
<evidence type="ECO:0000259" key="10">
    <source>
        <dbReference type="PROSITE" id="PS50113"/>
    </source>
</evidence>
<organism evidence="11 12">
    <name type="scientific">Methanospirillum lacunae</name>
    <dbReference type="NCBI Taxonomy" id="668570"/>
    <lineage>
        <taxon>Archaea</taxon>
        <taxon>Methanobacteriati</taxon>
        <taxon>Methanobacteriota</taxon>
        <taxon>Stenosarchaea group</taxon>
        <taxon>Methanomicrobia</taxon>
        <taxon>Methanomicrobiales</taxon>
        <taxon>Methanospirillaceae</taxon>
        <taxon>Methanospirillum</taxon>
    </lineage>
</organism>
<evidence type="ECO:0000259" key="8">
    <source>
        <dbReference type="PROSITE" id="PS50110"/>
    </source>
</evidence>
<evidence type="ECO:0000256" key="4">
    <source>
        <dbReference type="ARBA" id="ARBA00022679"/>
    </source>
</evidence>
<dbReference type="GeneID" id="97549970"/>
<dbReference type="EMBL" id="QGMY01000003">
    <property type="protein sequence ID" value="PWR73241.1"/>
    <property type="molecule type" value="Genomic_DNA"/>
</dbReference>
<keyword evidence="4" id="KW-0808">Transferase</keyword>
<dbReference type="Proteomes" id="UP000245657">
    <property type="component" value="Unassembled WGS sequence"/>
</dbReference>
<dbReference type="Pfam" id="PF02518">
    <property type="entry name" value="HATPase_c"/>
    <property type="match status" value="1"/>
</dbReference>
<name>A0A2V2NCD0_9EURY</name>
<feature type="domain" description="PAS" evidence="9">
    <location>
        <begin position="273"/>
        <end position="336"/>
    </location>
</feature>
<dbReference type="PANTHER" id="PTHR43304:SF1">
    <property type="entry name" value="PAC DOMAIN-CONTAINING PROTEIN"/>
    <property type="match status" value="1"/>
</dbReference>
<evidence type="ECO:0000256" key="2">
    <source>
        <dbReference type="ARBA" id="ARBA00012438"/>
    </source>
</evidence>
<dbReference type="RefSeq" id="WP_109967895.1">
    <property type="nucleotide sequence ID" value="NZ_CP176093.1"/>
</dbReference>
<dbReference type="PROSITE" id="PS50113">
    <property type="entry name" value="PAC"/>
    <property type="match status" value="1"/>
</dbReference>
<evidence type="ECO:0000313" key="11">
    <source>
        <dbReference type="EMBL" id="PWR73241.1"/>
    </source>
</evidence>
<keyword evidence="12" id="KW-1185">Reference proteome</keyword>
<dbReference type="EC" id="2.7.13.3" evidence="2"/>
<keyword evidence="3" id="KW-0597">Phosphoprotein</keyword>
<dbReference type="CDD" id="cd00130">
    <property type="entry name" value="PAS"/>
    <property type="match status" value="2"/>
</dbReference>
<dbReference type="SUPFAM" id="SSF52172">
    <property type="entry name" value="CheY-like"/>
    <property type="match status" value="1"/>
</dbReference>
<feature type="domain" description="Histidine kinase" evidence="7">
    <location>
        <begin position="510"/>
        <end position="608"/>
    </location>
</feature>
<dbReference type="InterPro" id="IPR011006">
    <property type="entry name" value="CheY-like_superfamily"/>
</dbReference>
<evidence type="ECO:0000259" key="7">
    <source>
        <dbReference type="PROSITE" id="PS50109"/>
    </source>
</evidence>
<dbReference type="Gene3D" id="3.40.50.2300">
    <property type="match status" value="1"/>
</dbReference>
<evidence type="ECO:0000259" key="9">
    <source>
        <dbReference type="PROSITE" id="PS50112"/>
    </source>
</evidence>
<dbReference type="GO" id="GO:0000160">
    <property type="term" value="P:phosphorelay signal transduction system"/>
    <property type="evidence" value="ECO:0007669"/>
    <property type="project" value="InterPro"/>
</dbReference>
<dbReference type="PROSITE" id="PS50110">
    <property type="entry name" value="RESPONSE_REGULATORY"/>
    <property type="match status" value="1"/>
</dbReference>
<dbReference type="InterPro" id="IPR001789">
    <property type="entry name" value="Sig_transdc_resp-reg_receiver"/>
</dbReference>
<dbReference type="InterPro" id="IPR005467">
    <property type="entry name" value="His_kinase_dom"/>
</dbReference>